<evidence type="ECO:0000313" key="3">
    <source>
        <dbReference type="EMBL" id="MCO6395200.1"/>
    </source>
</evidence>
<dbReference type="InterPro" id="IPR000086">
    <property type="entry name" value="NUDIX_hydrolase_dom"/>
</dbReference>
<dbReference type="SUPFAM" id="SSF55811">
    <property type="entry name" value="Nudix"/>
    <property type="match status" value="1"/>
</dbReference>
<dbReference type="EMBL" id="JAEUWV010000017">
    <property type="protein sequence ID" value="MCO6395200.1"/>
    <property type="molecule type" value="Genomic_DNA"/>
</dbReference>
<dbReference type="Proteomes" id="UP001205920">
    <property type="component" value="Unassembled WGS sequence"/>
</dbReference>
<evidence type="ECO:0000259" key="2">
    <source>
        <dbReference type="PROSITE" id="PS51462"/>
    </source>
</evidence>
<dbReference type="PANTHER" id="PTHR11839">
    <property type="entry name" value="UDP/ADP-SUGAR PYROPHOSPHATASE"/>
    <property type="match status" value="1"/>
</dbReference>
<dbReference type="InterPro" id="IPR015797">
    <property type="entry name" value="NUDIX_hydrolase-like_dom_sf"/>
</dbReference>
<dbReference type="GO" id="GO:0005829">
    <property type="term" value="C:cytosol"/>
    <property type="evidence" value="ECO:0007669"/>
    <property type="project" value="TreeGrafter"/>
</dbReference>
<dbReference type="Gene3D" id="3.90.79.10">
    <property type="entry name" value="Nucleoside Triphosphate Pyrophosphohydrolase"/>
    <property type="match status" value="1"/>
</dbReference>
<dbReference type="RefSeq" id="WP_252931952.1">
    <property type="nucleotide sequence ID" value="NZ_JAEUWV010000017.1"/>
</dbReference>
<proteinExistence type="predicted"/>
<dbReference type="GO" id="GO:0019693">
    <property type="term" value="P:ribose phosphate metabolic process"/>
    <property type="evidence" value="ECO:0007669"/>
    <property type="project" value="TreeGrafter"/>
</dbReference>
<dbReference type="PANTHER" id="PTHR11839:SF31">
    <property type="entry name" value="ADP-RIBOSE PYROPHOSPHATASE"/>
    <property type="match status" value="1"/>
</dbReference>
<dbReference type="AlphaFoldDB" id="A0AAW5HUS2"/>
<organism evidence="3 4">
    <name type="scientific">Corynebacterium lipophilum</name>
    <dbReference type="NCBI Taxonomy" id="2804918"/>
    <lineage>
        <taxon>Bacteria</taxon>
        <taxon>Bacillati</taxon>
        <taxon>Actinomycetota</taxon>
        <taxon>Actinomycetes</taxon>
        <taxon>Mycobacteriales</taxon>
        <taxon>Corynebacteriaceae</taxon>
        <taxon>Corynebacterium</taxon>
    </lineage>
</organism>
<evidence type="ECO:0000313" key="4">
    <source>
        <dbReference type="Proteomes" id="UP001205920"/>
    </source>
</evidence>
<keyword evidence="4" id="KW-1185">Reference proteome</keyword>
<evidence type="ECO:0000256" key="1">
    <source>
        <dbReference type="ARBA" id="ARBA00022801"/>
    </source>
</evidence>
<reference evidence="3 4" key="1">
    <citation type="submission" date="2021-01" db="EMBL/GenBank/DDBJ databases">
        <title>Identification and Characterization of Corynebacterium sp.</title>
        <authorList>
            <person name="Luo Q."/>
            <person name="Qu P."/>
            <person name="Chen Q."/>
        </authorList>
    </citation>
    <scope>NUCLEOTIDE SEQUENCE [LARGE SCALE GENOMIC DNA]</scope>
    <source>
        <strain evidence="3 4">MC-18</strain>
    </source>
</reference>
<protein>
    <submittedName>
        <fullName evidence="3">NUDIX hydrolase</fullName>
    </submittedName>
</protein>
<name>A0AAW5HUS2_9CORY</name>
<dbReference type="Pfam" id="PF00293">
    <property type="entry name" value="NUDIX"/>
    <property type="match status" value="1"/>
</dbReference>
<accession>A0AAW5HUS2</accession>
<dbReference type="PROSITE" id="PS51462">
    <property type="entry name" value="NUDIX"/>
    <property type="match status" value="1"/>
</dbReference>
<dbReference type="CDD" id="cd24158">
    <property type="entry name" value="NUDIX_ADPRase_Rv1700"/>
    <property type="match status" value="1"/>
</dbReference>
<keyword evidence="1 3" id="KW-0378">Hydrolase</keyword>
<feature type="domain" description="Nudix hydrolase" evidence="2">
    <location>
        <begin position="40"/>
        <end position="171"/>
    </location>
</feature>
<gene>
    <name evidence="3" type="ORF">JMN37_09495</name>
</gene>
<dbReference type="GO" id="GO:0006753">
    <property type="term" value="P:nucleoside phosphate metabolic process"/>
    <property type="evidence" value="ECO:0007669"/>
    <property type="project" value="TreeGrafter"/>
</dbReference>
<sequence length="215" mass="23890">MMHEFEVQQSELLLDAPIIAVRKDIVSMPGGASAAREIVEHFGAVAVVAVDSKRRIAMVRQYRHSVRRRLWELPAGLLDVSEEDALVCAQRELAEEAGLAAEKWALLLDLVTSPGFAEEAVRVYLASDLREAPRGEAEFEEADMVLEWVPIEEAQSMVFRGDIVNSIAIAGVMAAARVLEGEVEPRDVTEPFDLRPRSLAERRTAQGVTRDMKRI</sequence>
<comment type="caution">
    <text evidence="3">The sequence shown here is derived from an EMBL/GenBank/DDBJ whole genome shotgun (WGS) entry which is preliminary data.</text>
</comment>
<dbReference type="GO" id="GO:0016787">
    <property type="term" value="F:hydrolase activity"/>
    <property type="evidence" value="ECO:0007669"/>
    <property type="project" value="UniProtKB-KW"/>
</dbReference>